<proteinExistence type="predicted"/>
<sequence>MLAAARTIAFLLCPARSCWMLLLGFLGLGLFLGQVFVHQVVNDRVFPTRILIDLYQVRLLYLFYARLVKVLDRDEASELGIQR</sequence>
<accession>A0AAD4ZGM5</accession>
<evidence type="ECO:0000313" key="1">
    <source>
        <dbReference type="EMBL" id="KAI5344558.1"/>
    </source>
</evidence>
<keyword evidence="2" id="KW-1185">Reference proteome</keyword>
<protein>
    <submittedName>
        <fullName evidence="1">Uncharacterized protein</fullName>
    </submittedName>
</protein>
<evidence type="ECO:0000313" key="2">
    <source>
        <dbReference type="Proteomes" id="UP001054821"/>
    </source>
</evidence>
<reference evidence="1 2" key="1">
    <citation type="journal article" date="2022" name="G3 (Bethesda)">
        <title>Whole-genome sequence and methylome profiling of the almond [Prunus dulcis (Mill.) D.A. Webb] cultivar 'Nonpareil'.</title>
        <authorList>
            <person name="D'Amico-Willman K.M."/>
            <person name="Ouma W.Z."/>
            <person name="Meulia T."/>
            <person name="Sideli G.M."/>
            <person name="Gradziel T.M."/>
            <person name="Fresnedo-Ramirez J."/>
        </authorList>
    </citation>
    <scope>NUCLEOTIDE SEQUENCE [LARGE SCALE GENOMIC DNA]</scope>
    <source>
        <strain evidence="1">Clone GOH B32 T37-40</strain>
    </source>
</reference>
<comment type="caution">
    <text evidence="1">The sequence shown here is derived from an EMBL/GenBank/DDBJ whole genome shotgun (WGS) entry which is preliminary data.</text>
</comment>
<dbReference type="Proteomes" id="UP001054821">
    <property type="component" value="Chromosome 2"/>
</dbReference>
<dbReference type="EMBL" id="JAJFAZ020000002">
    <property type="protein sequence ID" value="KAI5344558.1"/>
    <property type="molecule type" value="Genomic_DNA"/>
</dbReference>
<gene>
    <name evidence="1" type="ORF">L3X38_012435</name>
</gene>
<name>A0AAD4ZGM5_PRUDU</name>
<organism evidence="1 2">
    <name type="scientific">Prunus dulcis</name>
    <name type="common">Almond</name>
    <name type="synonym">Amygdalus dulcis</name>
    <dbReference type="NCBI Taxonomy" id="3755"/>
    <lineage>
        <taxon>Eukaryota</taxon>
        <taxon>Viridiplantae</taxon>
        <taxon>Streptophyta</taxon>
        <taxon>Embryophyta</taxon>
        <taxon>Tracheophyta</taxon>
        <taxon>Spermatophyta</taxon>
        <taxon>Magnoliopsida</taxon>
        <taxon>eudicotyledons</taxon>
        <taxon>Gunneridae</taxon>
        <taxon>Pentapetalae</taxon>
        <taxon>rosids</taxon>
        <taxon>fabids</taxon>
        <taxon>Rosales</taxon>
        <taxon>Rosaceae</taxon>
        <taxon>Amygdaloideae</taxon>
        <taxon>Amygdaleae</taxon>
        <taxon>Prunus</taxon>
    </lineage>
</organism>
<dbReference type="AlphaFoldDB" id="A0AAD4ZGM5"/>